<dbReference type="CDD" id="cd00090">
    <property type="entry name" value="HTH_ARSR"/>
    <property type="match status" value="1"/>
</dbReference>
<dbReference type="Pfam" id="PF13412">
    <property type="entry name" value="HTH_24"/>
    <property type="match status" value="1"/>
</dbReference>
<gene>
    <name evidence="5" type="ORF">BSU04_31670</name>
</gene>
<evidence type="ECO:0000256" key="2">
    <source>
        <dbReference type="ARBA" id="ARBA00023125"/>
    </source>
</evidence>
<evidence type="ECO:0000256" key="3">
    <source>
        <dbReference type="ARBA" id="ARBA00023163"/>
    </source>
</evidence>
<dbReference type="InterPro" id="IPR019887">
    <property type="entry name" value="Tscrpt_reg_AsnC/Lrp_C"/>
</dbReference>
<dbReference type="InterPro" id="IPR000485">
    <property type="entry name" value="AsnC-type_HTH_dom"/>
</dbReference>
<dbReference type="InterPro" id="IPR011008">
    <property type="entry name" value="Dimeric_a/b-barrel"/>
</dbReference>
<dbReference type="PANTHER" id="PTHR30154:SF53">
    <property type="entry name" value="HTH-TYPE TRANSCRIPTIONAL REGULATOR LRPC"/>
    <property type="match status" value="1"/>
</dbReference>
<keyword evidence="2" id="KW-0238">DNA-binding</keyword>
<name>A0A226WTN6_CABSO</name>
<dbReference type="SMART" id="SM00344">
    <property type="entry name" value="HTH_ASNC"/>
    <property type="match status" value="1"/>
</dbReference>
<dbReference type="Proteomes" id="UP000214720">
    <property type="component" value="Unassembled WGS sequence"/>
</dbReference>
<dbReference type="PRINTS" id="PR00033">
    <property type="entry name" value="HTHASNC"/>
</dbReference>
<dbReference type="EMBL" id="MTHB01000210">
    <property type="protein sequence ID" value="OXC74473.1"/>
    <property type="molecule type" value="Genomic_DNA"/>
</dbReference>
<reference evidence="6" key="1">
    <citation type="submission" date="2017-01" db="EMBL/GenBank/DDBJ databases">
        <title>Genome Analysis of Deinococcus marmoris KOPRI26562.</title>
        <authorList>
            <person name="Kim J.H."/>
            <person name="Oh H.-M."/>
        </authorList>
    </citation>
    <scope>NUCLEOTIDE SEQUENCE [LARGE SCALE GENOMIC DNA]</scope>
    <source>
        <strain evidence="6">PAMC 26633</strain>
    </source>
</reference>
<dbReference type="InterPro" id="IPR036388">
    <property type="entry name" value="WH-like_DNA-bd_sf"/>
</dbReference>
<feature type="domain" description="HTH asnC-type" evidence="4">
    <location>
        <begin position="36"/>
        <end position="97"/>
    </location>
</feature>
<accession>A0A226WTN6</accession>
<dbReference type="GO" id="GO:0043200">
    <property type="term" value="P:response to amino acid"/>
    <property type="evidence" value="ECO:0007669"/>
    <property type="project" value="TreeGrafter"/>
</dbReference>
<dbReference type="Pfam" id="PF01037">
    <property type="entry name" value="AsnC_trans_reg"/>
    <property type="match status" value="1"/>
</dbReference>
<dbReference type="Gene3D" id="1.10.10.10">
    <property type="entry name" value="Winged helix-like DNA-binding domain superfamily/Winged helix DNA-binding domain"/>
    <property type="match status" value="1"/>
</dbReference>
<dbReference type="InterPro" id="IPR019885">
    <property type="entry name" value="Tscrpt_reg_HTH_AsnC-type_CS"/>
</dbReference>
<protein>
    <submittedName>
        <fullName evidence="5">Transcriptional regulator, AsnC family</fullName>
    </submittedName>
</protein>
<dbReference type="PROSITE" id="PS00519">
    <property type="entry name" value="HTH_ASNC_1"/>
    <property type="match status" value="1"/>
</dbReference>
<dbReference type="PROSITE" id="PS50956">
    <property type="entry name" value="HTH_ASNC_2"/>
    <property type="match status" value="1"/>
</dbReference>
<dbReference type="InterPro" id="IPR019888">
    <property type="entry name" value="Tscrpt_reg_AsnC-like"/>
</dbReference>
<dbReference type="AlphaFoldDB" id="A0A226WTN6"/>
<dbReference type="InterPro" id="IPR011991">
    <property type="entry name" value="ArsR-like_HTH"/>
</dbReference>
<dbReference type="GO" id="GO:0043565">
    <property type="term" value="F:sequence-specific DNA binding"/>
    <property type="evidence" value="ECO:0007669"/>
    <property type="project" value="InterPro"/>
</dbReference>
<keyword evidence="3" id="KW-0804">Transcription</keyword>
<dbReference type="GO" id="GO:0003700">
    <property type="term" value="F:DNA-binding transcription factor activity"/>
    <property type="evidence" value="ECO:0007669"/>
    <property type="project" value="InterPro"/>
</dbReference>
<comment type="caution">
    <text evidence="5">The sequence shown here is derived from an EMBL/GenBank/DDBJ whole genome shotgun (WGS) entry which is preliminary data.</text>
</comment>
<evidence type="ECO:0000256" key="1">
    <source>
        <dbReference type="ARBA" id="ARBA00023015"/>
    </source>
</evidence>
<evidence type="ECO:0000259" key="4">
    <source>
        <dbReference type="PROSITE" id="PS50956"/>
    </source>
</evidence>
<evidence type="ECO:0000313" key="6">
    <source>
        <dbReference type="Proteomes" id="UP000214720"/>
    </source>
</evidence>
<dbReference type="Gene3D" id="3.30.70.920">
    <property type="match status" value="1"/>
</dbReference>
<dbReference type="InterPro" id="IPR036390">
    <property type="entry name" value="WH_DNA-bd_sf"/>
</dbReference>
<dbReference type="FunFam" id="1.10.10.10:FF:000186">
    <property type="entry name" value="AsnC family transcriptional regulator"/>
    <property type="match status" value="1"/>
</dbReference>
<dbReference type="GO" id="GO:0005829">
    <property type="term" value="C:cytosol"/>
    <property type="evidence" value="ECO:0007669"/>
    <property type="project" value="TreeGrafter"/>
</dbReference>
<dbReference type="InterPro" id="IPR000835">
    <property type="entry name" value="HTH_MarR-typ"/>
</dbReference>
<dbReference type="PANTHER" id="PTHR30154">
    <property type="entry name" value="LEUCINE-RESPONSIVE REGULATORY PROTEIN"/>
    <property type="match status" value="1"/>
</dbReference>
<dbReference type="SUPFAM" id="SSF54909">
    <property type="entry name" value="Dimeric alpha+beta barrel"/>
    <property type="match status" value="1"/>
</dbReference>
<organism evidence="5 6">
    <name type="scientific">Caballeronia sordidicola</name>
    <name type="common">Burkholderia sordidicola</name>
    <dbReference type="NCBI Taxonomy" id="196367"/>
    <lineage>
        <taxon>Bacteria</taxon>
        <taxon>Pseudomonadati</taxon>
        <taxon>Pseudomonadota</taxon>
        <taxon>Betaproteobacteria</taxon>
        <taxon>Burkholderiales</taxon>
        <taxon>Burkholderiaceae</taxon>
        <taxon>Caballeronia</taxon>
    </lineage>
</organism>
<dbReference type="SUPFAM" id="SSF46785">
    <property type="entry name" value="Winged helix' DNA-binding domain"/>
    <property type="match status" value="1"/>
</dbReference>
<sequence length="180" mass="19823">MHELWQHPKSNELMAATGQIDGSFPTAQMKPKQITLDRLDWRILEALQCNARISNTELGKQIGLSQPAVTARIKRLEEQGVIEGYAARINPGLVGRGIAAIVRVRTTHAQIKHCLSAFEAMPEIIEAHRITGEDCFMVRIVVEDMTQLEVAIDTLARFGPVTTAVVLASYPPKAIRGSSL</sequence>
<proteinExistence type="predicted"/>
<evidence type="ECO:0000313" key="5">
    <source>
        <dbReference type="EMBL" id="OXC74473.1"/>
    </source>
</evidence>
<dbReference type="SMART" id="SM00347">
    <property type="entry name" value="HTH_MARR"/>
    <property type="match status" value="1"/>
</dbReference>
<keyword evidence="1" id="KW-0805">Transcription regulation</keyword>